<feature type="region of interest" description="Disordered" evidence="1">
    <location>
        <begin position="1"/>
        <end position="35"/>
    </location>
</feature>
<evidence type="ECO:0000313" key="2">
    <source>
        <dbReference type="EMBL" id="QHS97428.1"/>
    </source>
</evidence>
<dbReference type="AlphaFoldDB" id="A0A6C0C1A1"/>
<protein>
    <submittedName>
        <fullName evidence="2">Uncharacterized protein</fullName>
    </submittedName>
</protein>
<dbReference type="EMBL" id="MN739295">
    <property type="protein sequence ID" value="QHS97428.1"/>
    <property type="molecule type" value="Genomic_DNA"/>
</dbReference>
<reference evidence="2" key="1">
    <citation type="journal article" date="2020" name="Nature">
        <title>Giant virus diversity and host interactions through global metagenomics.</title>
        <authorList>
            <person name="Schulz F."/>
            <person name="Roux S."/>
            <person name="Paez-Espino D."/>
            <person name="Jungbluth S."/>
            <person name="Walsh D.A."/>
            <person name="Denef V.J."/>
            <person name="McMahon K.D."/>
            <person name="Konstantinidis K.T."/>
            <person name="Eloe-Fadrosh E.A."/>
            <person name="Kyrpides N.C."/>
            <person name="Woyke T."/>
        </authorList>
    </citation>
    <scope>NUCLEOTIDE SEQUENCE</scope>
    <source>
        <strain evidence="2">GVMAG-M-3300020169-51</strain>
    </source>
</reference>
<proteinExistence type="predicted"/>
<name>A0A6C0C1A1_9ZZZZ</name>
<accession>A0A6C0C1A1</accession>
<evidence type="ECO:0000256" key="1">
    <source>
        <dbReference type="SAM" id="MobiDB-lite"/>
    </source>
</evidence>
<sequence length="112" mass="12109">MSVNMEVTEKPKSQETEPDVPSDLNEPQIPESAKQRPLLVDIPVTDDTAALNLMVGFLNVAQRRGAFNFRESGKIGECIQRFVRQPTPEQVAAALESQNATVAAAAAAETTN</sequence>
<organism evidence="2">
    <name type="scientific">viral metagenome</name>
    <dbReference type="NCBI Taxonomy" id="1070528"/>
    <lineage>
        <taxon>unclassified sequences</taxon>
        <taxon>metagenomes</taxon>
        <taxon>organismal metagenomes</taxon>
    </lineage>
</organism>